<sequence length="101" mass="11290">MSRATTKNTALDGRQPIVKQKFRLRQLRGAGASRRWCRILPRLVQPLRAICVSRSEAELFALPGLKFPVDSVSIPRRAQVIMSSSCRPGKEVATSSKKKRS</sequence>
<accession>A0ABQ7WKA7</accession>
<name>A0ABQ7WKA7_SOLTU</name>
<protein>
    <submittedName>
        <fullName evidence="1">Uncharacterized protein</fullName>
    </submittedName>
</protein>
<dbReference type="Proteomes" id="UP000826656">
    <property type="component" value="Unassembled WGS sequence"/>
</dbReference>
<comment type="caution">
    <text evidence="1">The sequence shown here is derived from an EMBL/GenBank/DDBJ whole genome shotgun (WGS) entry which is preliminary data.</text>
</comment>
<evidence type="ECO:0000313" key="2">
    <source>
        <dbReference type="Proteomes" id="UP000826656"/>
    </source>
</evidence>
<keyword evidence="2" id="KW-1185">Reference proteome</keyword>
<organism evidence="1 2">
    <name type="scientific">Solanum tuberosum</name>
    <name type="common">Potato</name>
    <dbReference type="NCBI Taxonomy" id="4113"/>
    <lineage>
        <taxon>Eukaryota</taxon>
        <taxon>Viridiplantae</taxon>
        <taxon>Streptophyta</taxon>
        <taxon>Embryophyta</taxon>
        <taxon>Tracheophyta</taxon>
        <taxon>Spermatophyta</taxon>
        <taxon>Magnoliopsida</taxon>
        <taxon>eudicotyledons</taxon>
        <taxon>Gunneridae</taxon>
        <taxon>Pentapetalae</taxon>
        <taxon>asterids</taxon>
        <taxon>lamiids</taxon>
        <taxon>Solanales</taxon>
        <taxon>Solanaceae</taxon>
        <taxon>Solanoideae</taxon>
        <taxon>Solaneae</taxon>
        <taxon>Solanum</taxon>
    </lineage>
</organism>
<evidence type="ECO:0000313" key="1">
    <source>
        <dbReference type="EMBL" id="KAH0781165.1"/>
    </source>
</evidence>
<proteinExistence type="predicted"/>
<gene>
    <name evidence="1" type="ORF">KY290_000763</name>
</gene>
<reference evidence="1 2" key="1">
    <citation type="journal article" date="2021" name="bioRxiv">
        <title>Chromosome-scale and haplotype-resolved genome assembly of a tetraploid potato cultivar.</title>
        <authorList>
            <person name="Sun H."/>
            <person name="Jiao W.-B."/>
            <person name="Krause K."/>
            <person name="Campoy J.A."/>
            <person name="Goel M."/>
            <person name="Folz-Donahue K."/>
            <person name="Kukat C."/>
            <person name="Huettel B."/>
            <person name="Schneeberger K."/>
        </authorList>
    </citation>
    <scope>NUCLEOTIDE SEQUENCE [LARGE SCALE GENOMIC DNA]</scope>
    <source>
        <strain evidence="1">SolTubOtavaFocal</strain>
        <tissue evidence="1">Leaves</tissue>
    </source>
</reference>
<dbReference type="EMBL" id="JAIVGD010000001">
    <property type="protein sequence ID" value="KAH0781165.1"/>
    <property type="molecule type" value="Genomic_DNA"/>
</dbReference>